<keyword evidence="2" id="KW-1185">Reference proteome</keyword>
<comment type="caution">
    <text evidence="1">The sequence shown here is derived from an EMBL/GenBank/DDBJ whole genome shotgun (WGS) entry which is preliminary data.</text>
</comment>
<dbReference type="EMBL" id="JAAMPC010000017">
    <property type="protein sequence ID" value="KAG2247640.1"/>
    <property type="molecule type" value="Genomic_DNA"/>
</dbReference>
<evidence type="ECO:0000313" key="1">
    <source>
        <dbReference type="EMBL" id="KAG2247640.1"/>
    </source>
</evidence>
<evidence type="ECO:0000313" key="2">
    <source>
        <dbReference type="Proteomes" id="UP000886595"/>
    </source>
</evidence>
<dbReference type="OrthoDB" id="1737333at2759"/>
<evidence type="ECO:0008006" key="3">
    <source>
        <dbReference type="Google" id="ProtNLM"/>
    </source>
</evidence>
<dbReference type="AlphaFoldDB" id="A0A8X7PAJ9"/>
<sequence>MVRDFPSEIRFWIKTEGVPTEFWSTPTSQSIGDAIVETIDVDLDYGKMRVIIDGRKELCFETTVDFKGGEYYEEEEALVT</sequence>
<organism evidence="1 2">
    <name type="scientific">Brassica carinata</name>
    <name type="common">Ethiopian mustard</name>
    <name type="synonym">Abyssinian cabbage</name>
    <dbReference type="NCBI Taxonomy" id="52824"/>
    <lineage>
        <taxon>Eukaryota</taxon>
        <taxon>Viridiplantae</taxon>
        <taxon>Streptophyta</taxon>
        <taxon>Embryophyta</taxon>
        <taxon>Tracheophyta</taxon>
        <taxon>Spermatophyta</taxon>
        <taxon>Magnoliopsida</taxon>
        <taxon>eudicotyledons</taxon>
        <taxon>Gunneridae</taxon>
        <taxon>Pentapetalae</taxon>
        <taxon>rosids</taxon>
        <taxon>malvids</taxon>
        <taxon>Brassicales</taxon>
        <taxon>Brassicaceae</taxon>
        <taxon>Brassiceae</taxon>
        <taxon>Brassica</taxon>
    </lineage>
</organism>
<dbReference type="Proteomes" id="UP000886595">
    <property type="component" value="Unassembled WGS sequence"/>
</dbReference>
<accession>A0A8X7PAJ9</accession>
<proteinExistence type="predicted"/>
<reference evidence="1 2" key="1">
    <citation type="submission" date="2020-02" db="EMBL/GenBank/DDBJ databases">
        <authorList>
            <person name="Ma Q."/>
            <person name="Huang Y."/>
            <person name="Song X."/>
            <person name="Pei D."/>
        </authorList>
    </citation>
    <scope>NUCLEOTIDE SEQUENCE [LARGE SCALE GENOMIC DNA]</scope>
    <source>
        <strain evidence="1">Sxm20200214</strain>
        <tissue evidence="1">Leaf</tissue>
    </source>
</reference>
<protein>
    <recommendedName>
        <fullName evidence="3">DUF4283 domain-containing protein</fullName>
    </recommendedName>
</protein>
<gene>
    <name evidence="1" type="ORF">Bca52824_087268</name>
</gene>
<name>A0A8X7PAJ9_BRACI</name>